<proteinExistence type="predicted"/>
<evidence type="ECO:0000313" key="3">
    <source>
        <dbReference type="Proteomes" id="UP001501772"/>
    </source>
</evidence>
<keyword evidence="1" id="KW-0812">Transmembrane</keyword>
<organism evidence="2 3">
    <name type="scientific">Pedobacter jeongneungensis</name>
    <dbReference type="NCBI Taxonomy" id="947309"/>
    <lineage>
        <taxon>Bacteria</taxon>
        <taxon>Pseudomonadati</taxon>
        <taxon>Bacteroidota</taxon>
        <taxon>Sphingobacteriia</taxon>
        <taxon>Sphingobacteriales</taxon>
        <taxon>Sphingobacteriaceae</taxon>
        <taxon>Pedobacter</taxon>
    </lineage>
</organism>
<sequence length="175" mass="19240">MQEAENLIMVVMSGTSIIYVYYVFSFLAVSAGRNAFSFNNSPIWNSTNTSYAVGSEGLQRAIDPKTISETIDGFNVAASKANPIYKAKVDEYLAEFNSADFKLTPKLGGGGFVYNDVVTMTEGHHRLVAAAIKGMQTGDYTIFEYIINNSRLTFANPASYNITSSTFPTTWTLFK</sequence>
<accession>A0ABP8BPZ2</accession>
<reference evidence="3" key="1">
    <citation type="journal article" date="2019" name="Int. J. Syst. Evol. Microbiol.">
        <title>The Global Catalogue of Microorganisms (GCM) 10K type strain sequencing project: providing services to taxonomists for standard genome sequencing and annotation.</title>
        <authorList>
            <consortium name="The Broad Institute Genomics Platform"/>
            <consortium name="The Broad Institute Genome Sequencing Center for Infectious Disease"/>
            <person name="Wu L."/>
            <person name="Ma J."/>
        </authorList>
    </citation>
    <scope>NUCLEOTIDE SEQUENCE [LARGE SCALE GENOMIC DNA]</scope>
    <source>
        <strain evidence="3">JCM 17626</strain>
    </source>
</reference>
<keyword evidence="1" id="KW-1133">Transmembrane helix</keyword>
<protein>
    <submittedName>
        <fullName evidence="2">Uncharacterized protein</fullName>
    </submittedName>
</protein>
<feature type="transmembrane region" description="Helical" evidence="1">
    <location>
        <begin position="6"/>
        <end position="29"/>
    </location>
</feature>
<evidence type="ECO:0000313" key="2">
    <source>
        <dbReference type="EMBL" id="GAA4213144.1"/>
    </source>
</evidence>
<dbReference type="Proteomes" id="UP001501772">
    <property type="component" value="Unassembled WGS sequence"/>
</dbReference>
<name>A0ABP8BPZ2_9SPHI</name>
<gene>
    <name evidence="2" type="ORF">GCM10022289_44880</name>
</gene>
<evidence type="ECO:0000256" key="1">
    <source>
        <dbReference type="SAM" id="Phobius"/>
    </source>
</evidence>
<comment type="caution">
    <text evidence="2">The sequence shown here is derived from an EMBL/GenBank/DDBJ whole genome shotgun (WGS) entry which is preliminary data.</text>
</comment>
<keyword evidence="1" id="KW-0472">Membrane</keyword>
<dbReference type="EMBL" id="BAABBY010000015">
    <property type="protein sequence ID" value="GAA4213144.1"/>
    <property type="molecule type" value="Genomic_DNA"/>
</dbReference>
<keyword evidence="3" id="KW-1185">Reference proteome</keyword>